<dbReference type="InterPro" id="IPR000524">
    <property type="entry name" value="Tscrpt_reg_HTH_GntR"/>
</dbReference>
<dbReference type="SMART" id="SM00895">
    <property type="entry name" value="FCD"/>
    <property type="match status" value="1"/>
</dbReference>
<dbReference type="Proteomes" id="UP000185151">
    <property type="component" value="Unassembled WGS sequence"/>
</dbReference>
<dbReference type="PANTHER" id="PTHR43537:SF41">
    <property type="entry name" value="TRANSCRIPTIONAL REGULATORY PROTEIN"/>
    <property type="match status" value="1"/>
</dbReference>
<dbReference type="InterPro" id="IPR008920">
    <property type="entry name" value="TF_FadR/GntR_C"/>
</dbReference>
<evidence type="ECO:0000313" key="5">
    <source>
        <dbReference type="EMBL" id="SIO58715.1"/>
    </source>
</evidence>
<sequence length="226" mass="25415">MTRLYRTAQQYVLSTLRAEILQGLYPANTHLRQEEVAKRLHVSTTPVREAFRDLRAEGLVSIDPNKGVETRGLTLVDVTGIYELRVMLEPMLAQRACPHTTTDDLNAAKGSHAAMVATASPEQWSLLNETFHEHLVKSQVHTRLFDIVESLSHAARPYVSLSMHVDQDLMASNNREHAALLRAYEARDIEAVYAQTRSHLENTRDAVVGYVDQRLAADSRLQMKSG</sequence>
<dbReference type="Gene3D" id="1.10.10.10">
    <property type="entry name" value="Winged helix-like DNA-binding domain superfamily/Winged helix DNA-binding domain"/>
    <property type="match status" value="1"/>
</dbReference>
<dbReference type="EMBL" id="FSRU01000002">
    <property type="protein sequence ID" value="SIO58715.1"/>
    <property type="molecule type" value="Genomic_DNA"/>
</dbReference>
<keyword evidence="2" id="KW-0238">DNA-binding</keyword>
<protein>
    <submittedName>
        <fullName evidence="5">Transcriptional regulator, GntR family</fullName>
    </submittedName>
</protein>
<dbReference type="AlphaFoldDB" id="A0A1N6KQA4"/>
<evidence type="ECO:0000256" key="2">
    <source>
        <dbReference type="ARBA" id="ARBA00023125"/>
    </source>
</evidence>
<dbReference type="GO" id="GO:0003677">
    <property type="term" value="F:DNA binding"/>
    <property type="evidence" value="ECO:0007669"/>
    <property type="project" value="UniProtKB-KW"/>
</dbReference>
<dbReference type="Pfam" id="PF00392">
    <property type="entry name" value="GntR"/>
    <property type="match status" value="1"/>
</dbReference>
<dbReference type="SMART" id="SM00345">
    <property type="entry name" value="HTH_GNTR"/>
    <property type="match status" value="1"/>
</dbReference>
<dbReference type="OrthoDB" id="9799812at2"/>
<dbReference type="RefSeq" id="WP_074298888.1">
    <property type="nucleotide sequence ID" value="NZ_FSRU01000002.1"/>
</dbReference>
<keyword evidence="6" id="KW-1185">Reference proteome</keyword>
<reference evidence="5 6" key="1">
    <citation type="submission" date="2016-11" db="EMBL/GenBank/DDBJ databases">
        <authorList>
            <person name="Jaros S."/>
            <person name="Januszkiewicz K."/>
            <person name="Wedrychowicz H."/>
        </authorList>
    </citation>
    <scope>NUCLEOTIDE SEQUENCE [LARGE SCALE GENOMIC DNA]</scope>
    <source>
        <strain evidence="5 6">GAS95</strain>
    </source>
</reference>
<proteinExistence type="predicted"/>
<dbReference type="Gene3D" id="1.20.120.530">
    <property type="entry name" value="GntR ligand-binding domain-like"/>
    <property type="match status" value="1"/>
</dbReference>
<dbReference type="SUPFAM" id="SSF48008">
    <property type="entry name" value="GntR ligand-binding domain-like"/>
    <property type="match status" value="1"/>
</dbReference>
<evidence type="ECO:0000256" key="3">
    <source>
        <dbReference type="ARBA" id="ARBA00023163"/>
    </source>
</evidence>
<dbReference type="CDD" id="cd07377">
    <property type="entry name" value="WHTH_GntR"/>
    <property type="match status" value="1"/>
</dbReference>
<evidence type="ECO:0000313" key="6">
    <source>
        <dbReference type="Proteomes" id="UP000185151"/>
    </source>
</evidence>
<accession>A0A1N6KQA4</accession>
<dbReference type="InterPro" id="IPR036388">
    <property type="entry name" value="WH-like_DNA-bd_sf"/>
</dbReference>
<dbReference type="GO" id="GO:0003700">
    <property type="term" value="F:DNA-binding transcription factor activity"/>
    <property type="evidence" value="ECO:0007669"/>
    <property type="project" value="InterPro"/>
</dbReference>
<dbReference type="InterPro" id="IPR011711">
    <property type="entry name" value="GntR_C"/>
</dbReference>
<name>A0A1N6KQA4_9BURK</name>
<dbReference type="SUPFAM" id="SSF46785">
    <property type="entry name" value="Winged helix' DNA-binding domain"/>
    <property type="match status" value="1"/>
</dbReference>
<evidence type="ECO:0000256" key="1">
    <source>
        <dbReference type="ARBA" id="ARBA00023015"/>
    </source>
</evidence>
<feature type="domain" description="HTH gntR-type" evidence="4">
    <location>
        <begin position="6"/>
        <end position="73"/>
    </location>
</feature>
<dbReference type="PANTHER" id="PTHR43537">
    <property type="entry name" value="TRANSCRIPTIONAL REGULATOR, GNTR FAMILY"/>
    <property type="match status" value="1"/>
</dbReference>
<gene>
    <name evidence="5" type="ORF">SAMN05444165_4251</name>
</gene>
<dbReference type="PROSITE" id="PS50949">
    <property type="entry name" value="HTH_GNTR"/>
    <property type="match status" value="1"/>
</dbReference>
<keyword evidence="3" id="KW-0804">Transcription</keyword>
<dbReference type="InterPro" id="IPR036390">
    <property type="entry name" value="WH_DNA-bd_sf"/>
</dbReference>
<organism evidence="5 6">
    <name type="scientific">Paraburkholderia phenazinium</name>
    <dbReference type="NCBI Taxonomy" id="60549"/>
    <lineage>
        <taxon>Bacteria</taxon>
        <taxon>Pseudomonadati</taxon>
        <taxon>Pseudomonadota</taxon>
        <taxon>Betaproteobacteria</taxon>
        <taxon>Burkholderiales</taxon>
        <taxon>Burkholderiaceae</taxon>
        <taxon>Paraburkholderia</taxon>
    </lineage>
</organism>
<evidence type="ECO:0000259" key="4">
    <source>
        <dbReference type="PROSITE" id="PS50949"/>
    </source>
</evidence>
<keyword evidence="1" id="KW-0805">Transcription regulation</keyword>
<dbReference type="Pfam" id="PF07729">
    <property type="entry name" value="FCD"/>
    <property type="match status" value="1"/>
</dbReference>